<dbReference type="GO" id="GO:0009986">
    <property type="term" value="C:cell surface"/>
    <property type="evidence" value="ECO:0007669"/>
    <property type="project" value="TreeGrafter"/>
</dbReference>
<evidence type="ECO:0000256" key="2">
    <source>
        <dbReference type="SAM" id="SignalP"/>
    </source>
</evidence>
<dbReference type="SUPFAM" id="SSF141086">
    <property type="entry name" value="Agglutinin HPA-like"/>
    <property type="match status" value="1"/>
</dbReference>
<dbReference type="PANTHER" id="PTHR46938">
    <property type="entry name" value="DISCOIDIN-1 SUBUNIT A-RELATED-RELATED"/>
    <property type="match status" value="1"/>
</dbReference>
<evidence type="ECO:0000259" key="3">
    <source>
        <dbReference type="Pfam" id="PF09458"/>
    </source>
</evidence>
<comment type="caution">
    <text evidence="4">The sequence shown here is derived from an EMBL/GenBank/DDBJ whole genome shotgun (WGS) entry which is preliminary data.</text>
</comment>
<feature type="domain" description="H-type lectin" evidence="3">
    <location>
        <begin position="234"/>
        <end position="297"/>
    </location>
</feature>
<dbReference type="InterPro" id="IPR019019">
    <property type="entry name" value="H-type_lectin_domain"/>
</dbReference>
<reference evidence="4" key="1">
    <citation type="journal article" date="2023" name="G3 (Bethesda)">
        <title>A reference genome for the long-term kleptoplast-retaining sea slug Elysia crispata morphotype clarki.</title>
        <authorList>
            <person name="Eastman K.E."/>
            <person name="Pendleton A.L."/>
            <person name="Shaikh M.A."/>
            <person name="Suttiyut T."/>
            <person name="Ogas R."/>
            <person name="Tomko P."/>
            <person name="Gavelis G."/>
            <person name="Widhalm J.R."/>
            <person name="Wisecaver J.H."/>
        </authorList>
    </citation>
    <scope>NUCLEOTIDE SEQUENCE</scope>
    <source>
        <strain evidence="4">ECLA1</strain>
    </source>
</reference>
<dbReference type="GO" id="GO:0046871">
    <property type="term" value="F:N-acetylgalactosamine binding"/>
    <property type="evidence" value="ECO:0007669"/>
    <property type="project" value="TreeGrafter"/>
</dbReference>
<dbReference type="EMBL" id="JAWDGP010000739">
    <property type="protein sequence ID" value="KAK3797898.1"/>
    <property type="molecule type" value="Genomic_DNA"/>
</dbReference>
<evidence type="ECO:0000256" key="1">
    <source>
        <dbReference type="SAM" id="Coils"/>
    </source>
</evidence>
<organism evidence="4 5">
    <name type="scientific">Elysia crispata</name>
    <name type="common">lettuce slug</name>
    <dbReference type="NCBI Taxonomy" id="231223"/>
    <lineage>
        <taxon>Eukaryota</taxon>
        <taxon>Metazoa</taxon>
        <taxon>Spiralia</taxon>
        <taxon>Lophotrochozoa</taxon>
        <taxon>Mollusca</taxon>
        <taxon>Gastropoda</taxon>
        <taxon>Heterobranchia</taxon>
        <taxon>Euthyneura</taxon>
        <taxon>Panpulmonata</taxon>
        <taxon>Sacoglossa</taxon>
        <taxon>Placobranchoidea</taxon>
        <taxon>Plakobranchidae</taxon>
        <taxon>Elysia</taxon>
    </lineage>
</organism>
<protein>
    <recommendedName>
        <fullName evidence="3">H-type lectin domain-containing protein</fullName>
    </recommendedName>
</protein>
<feature type="chain" id="PRO_5041983003" description="H-type lectin domain-containing protein" evidence="2">
    <location>
        <begin position="18"/>
        <end position="300"/>
    </location>
</feature>
<dbReference type="InterPro" id="IPR052487">
    <property type="entry name" value="Galactose-binding_lectin"/>
</dbReference>
<dbReference type="GO" id="GO:0098609">
    <property type="term" value="P:cell-cell adhesion"/>
    <property type="evidence" value="ECO:0007669"/>
    <property type="project" value="TreeGrafter"/>
</dbReference>
<keyword evidence="5" id="KW-1185">Reference proteome</keyword>
<dbReference type="GO" id="GO:0030247">
    <property type="term" value="F:polysaccharide binding"/>
    <property type="evidence" value="ECO:0007669"/>
    <property type="project" value="TreeGrafter"/>
</dbReference>
<accession>A0AAE1B1L0</accession>
<dbReference type="GO" id="GO:0045335">
    <property type="term" value="C:phagocytic vesicle"/>
    <property type="evidence" value="ECO:0007669"/>
    <property type="project" value="TreeGrafter"/>
</dbReference>
<dbReference type="Proteomes" id="UP001283361">
    <property type="component" value="Unassembled WGS sequence"/>
</dbReference>
<gene>
    <name evidence="4" type="ORF">RRG08_007996</name>
</gene>
<proteinExistence type="predicted"/>
<dbReference type="Pfam" id="PF09458">
    <property type="entry name" value="H_lectin"/>
    <property type="match status" value="1"/>
</dbReference>
<dbReference type="Gene3D" id="2.60.40.2080">
    <property type="match status" value="1"/>
</dbReference>
<evidence type="ECO:0000313" key="4">
    <source>
        <dbReference type="EMBL" id="KAK3797898.1"/>
    </source>
</evidence>
<evidence type="ECO:0000313" key="5">
    <source>
        <dbReference type="Proteomes" id="UP001283361"/>
    </source>
</evidence>
<sequence length="300" mass="33355">MFRLLTTLILWVALSEASKIVIQSNPNYLLQDLTKTLTLRCSLLDTATTTTTMIGRRDAGDLTETQYDVQSVTAISVVRNSQNEPVANLTSQPSAAVPLTDLKSLKVHGSLGKNHASSPNSEHAFLEMQWDHPGQNQTGGYTCYIYAVDAQGQNIVFSTSAEIGQEFPSADDMLSHISQLEKTVDALEQRLQAVEIKLGLLKPPHAEEGMVVCEDSNNWNRDPYGNNGRYVFHNVKFQTPYDKPPMVSLGIDLLDESSDAYLRIHTDIDNLTKDGFTVRCGTWADTYIFKVRVRWVSVVA</sequence>
<feature type="coiled-coil region" evidence="1">
    <location>
        <begin position="170"/>
        <end position="197"/>
    </location>
</feature>
<keyword evidence="2" id="KW-0732">Signal</keyword>
<name>A0AAE1B1L0_9GAST</name>
<feature type="signal peptide" evidence="2">
    <location>
        <begin position="1"/>
        <end position="17"/>
    </location>
</feature>
<dbReference type="AlphaFoldDB" id="A0AAE1B1L0"/>
<dbReference type="InterPro" id="IPR037221">
    <property type="entry name" value="H-type_lectin_dom_sf"/>
</dbReference>
<keyword evidence="1" id="KW-0175">Coiled coil</keyword>
<dbReference type="GO" id="GO:0070492">
    <property type="term" value="F:oligosaccharide binding"/>
    <property type="evidence" value="ECO:0007669"/>
    <property type="project" value="TreeGrafter"/>
</dbReference>
<dbReference type="GO" id="GO:0098636">
    <property type="term" value="C:protein complex involved in cell adhesion"/>
    <property type="evidence" value="ECO:0007669"/>
    <property type="project" value="TreeGrafter"/>
</dbReference>